<evidence type="ECO:0000259" key="18">
    <source>
        <dbReference type="PROSITE" id="PS50053"/>
    </source>
</evidence>
<dbReference type="Pfam" id="PF00240">
    <property type="entry name" value="ubiquitin"/>
    <property type="match status" value="1"/>
</dbReference>
<keyword evidence="7" id="KW-0804">Transcription</keyword>
<dbReference type="PANTHER" id="PTHR13248:SF4">
    <property type="entry name" value="ELONGIN B"/>
    <property type="match status" value="1"/>
</dbReference>
<comment type="caution">
    <text evidence="19">The sequence shown here is derived from an EMBL/GenBank/DDBJ whole genome shotgun (WGS) entry which is preliminary data.</text>
</comment>
<name>A0AAN7PJC6_9COLE</name>
<evidence type="ECO:0000256" key="16">
    <source>
        <dbReference type="ARBA" id="ARBA00093515"/>
    </source>
</evidence>
<comment type="function">
    <text evidence="9">SIII, also known as elongin, is a general transcription elongation factor that increases the RNA polymerase II transcription elongation past template-encoded arresting sites. Subunit A is transcriptionally active and its transcription activity is strongly enhanced by binding to the dimeric complex of the SIII regulatory subunits B and C (elongin BC complex). In embryonic stem cells, the elongin BC complex is recruited by EPOP to Polycomb group (PcG) target genes in order generate genomic region that display both active and repressive chromatin properties, an important feature of pluripotent stem cells.</text>
</comment>
<reference evidence="20" key="1">
    <citation type="submission" date="2023-01" db="EMBL/GenBank/DDBJ databases">
        <title>Key to firefly adult light organ development and bioluminescence: homeobox transcription factors regulate luciferase expression and transportation to peroxisome.</title>
        <authorList>
            <person name="Fu X."/>
        </authorList>
    </citation>
    <scope>NUCLEOTIDE SEQUENCE [LARGE SCALE GENOMIC DNA]</scope>
</reference>
<comment type="subcellular location">
    <subcellularLocation>
        <location evidence="1">Nucleus</location>
    </subcellularLocation>
</comment>
<comment type="similarity">
    <text evidence="10">Belongs to the Elongin B family.</text>
</comment>
<comment type="subunit">
    <text evidence="16">Heterotrimer of an A (ELOA, ELOA2 or ELOA3P), ELOB and ELOC subunit. The elongin BC complex interacts with EPOP; leading to recruit the elongin BC complex to Polycomb group (PcG) target genes, thereby restricting excessive activity of the PRC2/EED-EZH2 complex. Component of multiple cullin-RING E3 ubiquitin-protein ligase complexes composed of Elongin BC (ELOB and ELOC), a cullin (either CUL2 or CUL5), a catalytic subunit (either RBX1 or RNF7/RBX2), as well as a substrate adapter protein that can be either ASB2, ASB9, ASB11, KLHDC2, KLHDC3, KLHDC10, APPBP2, FEM1A, FEM1B, FEM1C, LRR1, PCMTD1, SOCS1, SOCS2, SOCS5, SPSB1, SPSB3, ELOA, VHL, WSB1 or RAB40C. As part of the Elongin BC E3 ubiquitin ligase complex; interacts with NRBP1. May also interact with DCUN1D1, DCUN1D2, DCUN1D3 and DCUN1D5. May form oligomers as a KLHDC2/KLHDC3-ELOB-ELOC complex; this interaction is autoinhibitory for the E3 ligase complex as the substrate-binding site of KLHDC2/KLHDC3 is blocked in the oligomer.</text>
</comment>
<gene>
    <name evidence="19" type="ORF">RN001_006995</name>
</gene>
<keyword evidence="4" id="KW-0833">Ubl conjugation pathway</keyword>
<evidence type="ECO:0000256" key="17">
    <source>
        <dbReference type="SAM" id="MobiDB-lite"/>
    </source>
</evidence>
<evidence type="ECO:0000256" key="8">
    <source>
        <dbReference type="ARBA" id="ARBA00023242"/>
    </source>
</evidence>
<evidence type="ECO:0000256" key="4">
    <source>
        <dbReference type="ARBA" id="ARBA00022786"/>
    </source>
</evidence>
<dbReference type="SUPFAM" id="SSF54236">
    <property type="entry name" value="Ubiquitin-like"/>
    <property type="match status" value="1"/>
</dbReference>
<dbReference type="AlphaFoldDB" id="A0AAN7PJC6"/>
<keyword evidence="3" id="KW-0597">Phosphoprotein</keyword>
<accession>A0AAN7PJC6</accession>
<comment type="pathway">
    <text evidence="2">Protein modification; protein ubiquitination.</text>
</comment>
<evidence type="ECO:0000256" key="13">
    <source>
        <dbReference type="ARBA" id="ARBA00080438"/>
    </source>
</evidence>
<feature type="region of interest" description="Disordered" evidence="17">
    <location>
        <begin position="92"/>
        <end position="117"/>
    </location>
</feature>
<organism evidence="19 20">
    <name type="scientific">Aquatica leii</name>
    <dbReference type="NCBI Taxonomy" id="1421715"/>
    <lineage>
        <taxon>Eukaryota</taxon>
        <taxon>Metazoa</taxon>
        <taxon>Ecdysozoa</taxon>
        <taxon>Arthropoda</taxon>
        <taxon>Hexapoda</taxon>
        <taxon>Insecta</taxon>
        <taxon>Pterygota</taxon>
        <taxon>Neoptera</taxon>
        <taxon>Endopterygota</taxon>
        <taxon>Coleoptera</taxon>
        <taxon>Polyphaga</taxon>
        <taxon>Elateriformia</taxon>
        <taxon>Elateroidea</taxon>
        <taxon>Lampyridae</taxon>
        <taxon>Luciolinae</taxon>
        <taxon>Aquatica</taxon>
    </lineage>
</organism>
<dbReference type="Gene3D" id="3.10.20.90">
    <property type="entry name" value="Phosphatidylinositol 3-kinase Catalytic Subunit, Chain A, domain 1"/>
    <property type="match status" value="1"/>
</dbReference>
<evidence type="ECO:0000256" key="12">
    <source>
        <dbReference type="ARBA" id="ARBA00076690"/>
    </source>
</evidence>
<evidence type="ECO:0000256" key="9">
    <source>
        <dbReference type="ARBA" id="ARBA00054216"/>
    </source>
</evidence>
<dbReference type="PROSITE" id="PS50053">
    <property type="entry name" value="UBIQUITIN_2"/>
    <property type="match status" value="1"/>
</dbReference>
<evidence type="ECO:0000256" key="15">
    <source>
        <dbReference type="ARBA" id="ARBA00083653"/>
    </source>
</evidence>
<evidence type="ECO:0000256" key="3">
    <source>
        <dbReference type="ARBA" id="ARBA00022553"/>
    </source>
</evidence>
<dbReference type="EMBL" id="JARPUR010000002">
    <property type="protein sequence ID" value="KAK4883676.1"/>
    <property type="molecule type" value="Genomic_DNA"/>
</dbReference>
<dbReference type="GO" id="GO:0070449">
    <property type="term" value="C:elongin complex"/>
    <property type="evidence" value="ECO:0007669"/>
    <property type="project" value="InterPro"/>
</dbReference>
<sequence length="117" mass="13061">MDVFLMIRRKKLTIFTDAKDTTTVQELKKMIEGILKVPPHNQQLFNKENTVMEDNKMLQDYGLSSTTAKAQSPATVGLAVRDENGVFEALELTPYSSPPDLPDVMKSQESNGQEQSA</sequence>
<dbReference type="PANTHER" id="PTHR13248">
    <property type="entry name" value="TRANSCRIPTION ELONGATION FACTOR B POLYPEPTIDE 2"/>
    <property type="match status" value="1"/>
</dbReference>
<evidence type="ECO:0000256" key="11">
    <source>
        <dbReference type="ARBA" id="ARBA00074516"/>
    </source>
</evidence>
<evidence type="ECO:0000256" key="1">
    <source>
        <dbReference type="ARBA" id="ARBA00004123"/>
    </source>
</evidence>
<evidence type="ECO:0000256" key="14">
    <source>
        <dbReference type="ARBA" id="ARBA00081013"/>
    </source>
</evidence>
<keyword evidence="6" id="KW-0805">Transcription regulation</keyword>
<evidence type="ECO:0000256" key="7">
    <source>
        <dbReference type="ARBA" id="ARBA00023163"/>
    </source>
</evidence>
<dbReference type="CDD" id="cd01788">
    <property type="entry name" value="Ubl_ElonginB"/>
    <property type="match status" value="1"/>
</dbReference>
<evidence type="ECO:0000256" key="6">
    <source>
        <dbReference type="ARBA" id="ARBA00023015"/>
    </source>
</evidence>
<evidence type="ECO:0000256" key="2">
    <source>
        <dbReference type="ARBA" id="ARBA00004906"/>
    </source>
</evidence>
<dbReference type="GO" id="GO:0030891">
    <property type="term" value="C:VCB complex"/>
    <property type="evidence" value="ECO:0007669"/>
    <property type="project" value="InterPro"/>
</dbReference>
<feature type="domain" description="Ubiquitin-like" evidence="18">
    <location>
        <begin position="1"/>
        <end position="65"/>
    </location>
</feature>
<evidence type="ECO:0000313" key="19">
    <source>
        <dbReference type="EMBL" id="KAK4883676.1"/>
    </source>
</evidence>
<proteinExistence type="inferred from homology"/>
<evidence type="ECO:0000313" key="20">
    <source>
        <dbReference type="Proteomes" id="UP001353858"/>
    </source>
</evidence>
<dbReference type="GO" id="GO:0006368">
    <property type="term" value="P:transcription elongation by RNA polymerase II"/>
    <property type="evidence" value="ECO:0007669"/>
    <property type="project" value="InterPro"/>
</dbReference>
<protein>
    <recommendedName>
        <fullName evidence="11">Elongin-B</fullName>
    </recommendedName>
    <alternativeName>
        <fullName evidence="14">Elongin 18 kDa subunit</fullName>
    </alternativeName>
    <alternativeName>
        <fullName evidence="12">RNA polymerase II transcription factor SIII subunit B</fullName>
    </alternativeName>
    <alternativeName>
        <fullName evidence="15">SIII p18</fullName>
    </alternativeName>
    <alternativeName>
        <fullName evidence="13">Transcription elongation factor B polypeptide 2</fullName>
    </alternativeName>
</protein>
<keyword evidence="8" id="KW-0539">Nucleus</keyword>
<feature type="compositionally biased region" description="Polar residues" evidence="17">
    <location>
        <begin position="107"/>
        <end position="117"/>
    </location>
</feature>
<dbReference type="InterPro" id="IPR029071">
    <property type="entry name" value="Ubiquitin-like_domsf"/>
</dbReference>
<keyword evidence="5" id="KW-0007">Acetylation</keyword>
<keyword evidence="20" id="KW-1185">Reference proteome</keyword>
<dbReference type="InterPro" id="IPR039049">
    <property type="entry name" value="ELOB"/>
</dbReference>
<dbReference type="InterPro" id="IPR000626">
    <property type="entry name" value="Ubiquitin-like_dom"/>
</dbReference>
<evidence type="ECO:0000256" key="5">
    <source>
        <dbReference type="ARBA" id="ARBA00022990"/>
    </source>
</evidence>
<dbReference type="FunFam" id="3.10.20.90:FF:000108">
    <property type="entry name" value="Elongin-B"/>
    <property type="match status" value="1"/>
</dbReference>
<dbReference type="Proteomes" id="UP001353858">
    <property type="component" value="Unassembled WGS sequence"/>
</dbReference>
<evidence type="ECO:0000256" key="10">
    <source>
        <dbReference type="ARBA" id="ARBA00060803"/>
    </source>
</evidence>